<dbReference type="Pfam" id="PF01426">
    <property type="entry name" value="BAH"/>
    <property type="match status" value="1"/>
</dbReference>
<dbReference type="SMART" id="SM00439">
    <property type="entry name" value="BAH"/>
    <property type="match status" value="1"/>
</dbReference>
<feature type="compositionally biased region" description="Basic residues" evidence="1">
    <location>
        <begin position="131"/>
        <end position="147"/>
    </location>
</feature>
<dbReference type="InterPro" id="IPR043151">
    <property type="entry name" value="BAH_sf"/>
</dbReference>
<dbReference type="Proteomes" id="UP001152888">
    <property type="component" value="Unassembled WGS sequence"/>
</dbReference>
<name>A0A9P0MBS7_ACAOB</name>
<dbReference type="AlphaFoldDB" id="A0A9P0MBS7"/>
<evidence type="ECO:0000313" key="4">
    <source>
        <dbReference type="Proteomes" id="UP001152888"/>
    </source>
</evidence>
<protein>
    <recommendedName>
        <fullName evidence="2">BAH domain-containing protein</fullName>
    </recommendedName>
</protein>
<sequence>MGAKIDELELTSELNQLEDYGIPECSSDFLEQYDPNPLLSLCKRRRRTSTSVSTEEKSPKQPPHVTVIIPSQVSPSSTVPDIEKNDNDTKPVDSYKEKKRLKKKKKEKKLSHDAKKKKKKHRCTCTDENCKHKRHHKKHRKHKRHHEKRESRHEPRDQVAATEGDDEVEELEEEDVDTGEEIREEEDMEDAVVDVEGEASICNSEDEVTMDDISKANGKTKKSKKRDRQESCESRSKISAFLPARQMWGWSGKGYKRQRGKGRSKKSFYKSIQRGKELITVGDSAVFLSTGRPDRPYIGKIEAMWELNGTMVVKVKWFYHPEETVGCPENLQYPGALFESPHEDENDVQTISHRCEVLPLSEYLERLGNDPRRLATIYDDNDVYYLAGGYDPTSHVIRMEPGIPCNGTDSSETSD</sequence>
<dbReference type="PROSITE" id="PS51038">
    <property type="entry name" value="BAH"/>
    <property type="match status" value="1"/>
</dbReference>
<dbReference type="InterPro" id="IPR052429">
    <property type="entry name" value="BAH_domain_protein"/>
</dbReference>
<evidence type="ECO:0000313" key="3">
    <source>
        <dbReference type="EMBL" id="CAH2011163.1"/>
    </source>
</evidence>
<dbReference type="InterPro" id="IPR001025">
    <property type="entry name" value="BAH_dom"/>
</dbReference>
<feature type="region of interest" description="Disordered" evidence="1">
    <location>
        <begin position="41"/>
        <end position="236"/>
    </location>
</feature>
<comment type="caution">
    <text evidence="3">The sequence shown here is derived from an EMBL/GenBank/DDBJ whole genome shotgun (WGS) entry which is preliminary data.</text>
</comment>
<keyword evidence="4" id="KW-1185">Reference proteome</keyword>
<feature type="compositionally biased region" description="Basic and acidic residues" evidence="1">
    <location>
        <begin position="148"/>
        <end position="157"/>
    </location>
</feature>
<feature type="compositionally biased region" description="Basic and acidic residues" evidence="1">
    <location>
        <begin position="81"/>
        <end position="96"/>
    </location>
</feature>
<dbReference type="Gene3D" id="2.30.30.490">
    <property type="match status" value="1"/>
</dbReference>
<evidence type="ECO:0000256" key="1">
    <source>
        <dbReference type="SAM" id="MobiDB-lite"/>
    </source>
</evidence>
<feature type="domain" description="BAH" evidence="2">
    <location>
        <begin position="277"/>
        <end position="401"/>
    </location>
</feature>
<accession>A0A9P0MBS7</accession>
<dbReference type="PANTHER" id="PTHR12505">
    <property type="entry name" value="PHD FINGER TRANSCRIPTION FACTOR"/>
    <property type="match status" value="1"/>
</dbReference>
<evidence type="ECO:0000259" key="2">
    <source>
        <dbReference type="PROSITE" id="PS51038"/>
    </source>
</evidence>
<dbReference type="PANTHER" id="PTHR12505:SF24">
    <property type="entry name" value="PROTEIN WINGED EYE"/>
    <property type="match status" value="1"/>
</dbReference>
<gene>
    <name evidence="3" type="ORF">ACAOBT_LOCUS32002</name>
</gene>
<dbReference type="GO" id="GO:0003682">
    <property type="term" value="F:chromatin binding"/>
    <property type="evidence" value="ECO:0007669"/>
    <property type="project" value="InterPro"/>
</dbReference>
<dbReference type="EMBL" id="CAKOFQ010008041">
    <property type="protein sequence ID" value="CAH2011163.1"/>
    <property type="molecule type" value="Genomic_DNA"/>
</dbReference>
<feature type="compositionally biased region" description="Polar residues" evidence="1">
    <location>
        <begin position="69"/>
        <end position="79"/>
    </location>
</feature>
<feature type="compositionally biased region" description="Acidic residues" evidence="1">
    <location>
        <begin position="163"/>
        <end position="197"/>
    </location>
</feature>
<organism evidence="3 4">
    <name type="scientific">Acanthoscelides obtectus</name>
    <name type="common">Bean weevil</name>
    <name type="synonym">Bruchus obtectus</name>
    <dbReference type="NCBI Taxonomy" id="200917"/>
    <lineage>
        <taxon>Eukaryota</taxon>
        <taxon>Metazoa</taxon>
        <taxon>Ecdysozoa</taxon>
        <taxon>Arthropoda</taxon>
        <taxon>Hexapoda</taxon>
        <taxon>Insecta</taxon>
        <taxon>Pterygota</taxon>
        <taxon>Neoptera</taxon>
        <taxon>Endopterygota</taxon>
        <taxon>Coleoptera</taxon>
        <taxon>Polyphaga</taxon>
        <taxon>Cucujiformia</taxon>
        <taxon>Chrysomeloidea</taxon>
        <taxon>Chrysomelidae</taxon>
        <taxon>Bruchinae</taxon>
        <taxon>Bruchini</taxon>
        <taxon>Acanthoscelides</taxon>
    </lineage>
</organism>
<dbReference type="OrthoDB" id="6426227at2759"/>
<feature type="compositionally biased region" description="Basic residues" evidence="1">
    <location>
        <begin position="97"/>
        <end position="123"/>
    </location>
</feature>
<proteinExistence type="predicted"/>
<reference evidence="3" key="1">
    <citation type="submission" date="2022-03" db="EMBL/GenBank/DDBJ databases">
        <authorList>
            <person name="Sayadi A."/>
        </authorList>
    </citation>
    <scope>NUCLEOTIDE SEQUENCE</scope>
</reference>
<feature type="compositionally biased region" description="Basic and acidic residues" evidence="1">
    <location>
        <begin position="227"/>
        <end position="236"/>
    </location>
</feature>